<gene>
    <name evidence="2" type="ORF">B0F90DRAFT_1343865</name>
</gene>
<dbReference type="AlphaFoldDB" id="A0AAD4QKF7"/>
<evidence type="ECO:0000256" key="1">
    <source>
        <dbReference type="SAM" id="MobiDB-lite"/>
    </source>
</evidence>
<sequence length="216" mass="23493">MVSLQSGITNIDYGVGTPVTPVARDNQESILGALPPSLVQEDEEEQFVTPPGSPGDNLMALPLTTISSRRPSLSLVNQPEPSSLGSTYEMSLSTPSASQHEFANFDSPQRDRATGMGLSWTTTTARTCFWRRVGRWHEPRAPAPAVLTTAVNDEDGDSGGDDGDDRDDTDTDTDDGDGVSSRWCAIQRERSAIRSHRGVCDMYDVVPRPQERGVRK</sequence>
<organism evidence="2 3">
    <name type="scientific">Multifurca ochricompacta</name>
    <dbReference type="NCBI Taxonomy" id="376703"/>
    <lineage>
        <taxon>Eukaryota</taxon>
        <taxon>Fungi</taxon>
        <taxon>Dikarya</taxon>
        <taxon>Basidiomycota</taxon>
        <taxon>Agaricomycotina</taxon>
        <taxon>Agaricomycetes</taxon>
        <taxon>Russulales</taxon>
        <taxon>Russulaceae</taxon>
        <taxon>Multifurca</taxon>
    </lineage>
</organism>
<name>A0AAD4QKF7_9AGAM</name>
<feature type="region of interest" description="Disordered" evidence="1">
    <location>
        <begin position="140"/>
        <end position="216"/>
    </location>
</feature>
<proteinExistence type="predicted"/>
<keyword evidence="3" id="KW-1185">Reference proteome</keyword>
<protein>
    <submittedName>
        <fullName evidence="2">Uncharacterized protein</fullName>
    </submittedName>
</protein>
<dbReference type="EMBL" id="WTXG01000082">
    <property type="protein sequence ID" value="KAI0294075.1"/>
    <property type="molecule type" value="Genomic_DNA"/>
</dbReference>
<feature type="compositionally biased region" description="Acidic residues" evidence="1">
    <location>
        <begin position="152"/>
        <end position="177"/>
    </location>
</feature>
<comment type="caution">
    <text evidence="2">The sequence shown here is derived from an EMBL/GenBank/DDBJ whole genome shotgun (WGS) entry which is preliminary data.</text>
</comment>
<evidence type="ECO:0000313" key="2">
    <source>
        <dbReference type="EMBL" id="KAI0294075.1"/>
    </source>
</evidence>
<dbReference type="Proteomes" id="UP001203297">
    <property type="component" value="Unassembled WGS sequence"/>
</dbReference>
<reference evidence="2" key="1">
    <citation type="journal article" date="2022" name="New Phytol.">
        <title>Evolutionary transition to the ectomycorrhizal habit in the genomes of a hyperdiverse lineage of mushroom-forming fungi.</title>
        <authorList>
            <person name="Looney B."/>
            <person name="Miyauchi S."/>
            <person name="Morin E."/>
            <person name="Drula E."/>
            <person name="Courty P.E."/>
            <person name="Kohler A."/>
            <person name="Kuo A."/>
            <person name="LaButti K."/>
            <person name="Pangilinan J."/>
            <person name="Lipzen A."/>
            <person name="Riley R."/>
            <person name="Andreopoulos W."/>
            <person name="He G."/>
            <person name="Johnson J."/>
            <person name="Nolan M."/>
            <person name="Tritt A."/>
            <person name="Barry K.W."/>
            <person name="Grigoriev I.V."/>
            <person name="Nagy L.G."/>
            <person name="Hibbett D."/>
            <person name="Henrissat B."/>
            <person name="Matheny P.B."/>
            <person name="Labbe J."/>
            <person name="Martin F.M."/>
        </authorList>
    </citation>
    <scope>NUCLEOTIDE SEQUENCE</scope>
    <source>
        <strain evidence="2">BPL690</strain>
    </source>
</reference>
<feature type="region of interest" description="Disordered" evidence="1">
    <location>
        <begin position="72"/>
        <end position="91"/>
    </location>
</feature>
<evidence type="ECO:0000313" key="3">
    <source>
        <dbReference type="Proteomes" id="UP001203297"/>
    </source>
</evidence>
<accession>A0AAD4QKF7</accession>